<comment type="caution">
    <text evidence="3">The sequence shown here is derived from an EMBL/GenBank/DDBJ whole genome shotgun (WGS) entry which is preliminary data.</text>
</comment>
<protein>
    <submittedName>
        <fullName evidence="3">Uncharacterized protein</fullName>
    </submittedName>
</protein>
<keyword evidence="4" id="KW-1185">Reference proteome</keyword>
<dbReference type="EMBL" id="VWNE01000004">
    <property type="protein sequence ID" value="KAA8485553.1"/>
    <property type="molecule type" value="Genomic_DNA"/>
</dbReference>
<feature type="domain" description="Glyoxalase-related protein" evidence="2">
    <location>
        <begin position="1"/>
        <end position="56"/>
    </location>
</feature>
<evidence type="ECO:0000313" key="3">
    <source>
        <dbReference type="EMBL" id="KAA8485553.1"/>
    </source>
</evidence>
<dbReference type="SUPFAM" id="SSF140652">
    <property type="entry name" value="YozE-like"/>
    <property type="match status" value="1"/>
</dbReference>
<dbReference type="AlphaFoldDB" id="A0A5M9HG83"/>
<organism evidence="3 4">
    <name type="scientific">Arcticibacter tournemirensis</name>
    <dbReference type="NCBI Taxonomy" id="699437"/>
    <lineage>
        <taxon>Bacteria</taxon>
        <taxon>Pseudomonadati</taxon>
        <taxon>Bacteroidota</taxon>
        <taxon>Sphingobacteriia</taxon>
        <taxon>Sphingobacteriales</taxon>
        <taxon>Sphingobacteriaceae</taxon>
        <taxon>Arcticibacter</taxon>
    </lineage>
</organism>
<proteinExistence type="predicted"/>
<name>A0A5M9HG83_9SPHI</name>
<sequence>MNNKKPTLAFIKRQAKNLKRKNSITHTQALEIIAKDFGFSNWKHCQRSLNEQPAAEIPPIKEQIEVSFTDWLKKHQNRDTPLGDLAKDMLGDRSWPLYDTLEAYRSYLSSHRASIPAMQTLERVWKSYKAFLRRAKVPRPNIPAVRKPVVKNHDLRKIVSIKGVIPRHYNVRTVEKFEVGDKAWISWGGKKAIPVTIVDVDLRHYSVRTERPLTKAGSVHSLFLDEVRSTPELACINHVTL</sequence>
<dbReference type="Pfam" id="PF20066">
    <property type="entry name" value="Glyoxalase_8"/>
    <property type="match status" value="1"/>
</dbReference>
<dbReference type="Gene3D" id="1.10.150.260">
    <property type="entry name" value="YozE SAM-like"/>
    <property type="match status" value="1"/>
</dbReference>
<evidence type="ECO:0000259" key="1">
    <source>
        <dbReference type="Pfam" id="PF06855"/>
    </source>
</evidence>
<dbReference type="InterPro" id="IPR023089">
    <property type="entry name" value="YozE_SAM-like"/>
</dbReference>
<dbReference type="OrthoDB" id="1235060at2"/>
<reference evidence="3 4" key="1">
    <citation type="submission" date="2019-09" db="EMBL/GenBank/DDBJ databases">
        <title>Pararcticibacter amylolyticus gen. nov., sp. nov., isolated from a rottenly hemp rope, and reclassification of Pedobacter tournemirensis as Pararcticibacter tournemirensis comb. nov.</title>
        <authorList>
            <person name="Cai Y."/>
        </authorList>
    </citation>
    <scope>NUCLEOTIDE SEQUENCE [LARGE SCALE GENOMIC DNA]</scope>
    <source>
        <strain evidence="3 4">TF5-37.2-LB10</strain>
    </source>
</reference>
<dbReference type="Pfam" id="PF06855">
    <property type="entry name" value="YozE_SAM_like"/>
    <property type="match status" value="1"/>
</dbReference>
<dbReference type="RefSeq" id="WP_141813557.1">
    <property type="nucleotide sequence ID" value="NZ_VFPL01000001.1"/>
</dbReference>
<gene>
    <name evidence="3" type="ORF">F1649_03470</name>
</gene>
<accession>A0A5M9HG83</accession>
<dbReference type="InterPro" id="IPR036806">
    <property type="entry name" value="YozE_SAM-like_sf"/>
</dbReference>
<feature type="domain" description="YozE SAM-like" evidence="1">
    <location>
        <begin position="67"/>
        <end position="129"/>
    </location>
</feature>
<dbReference type="InterPro" id="IPR045517">
    <property type="entry name" value="Glyoxalase_8"/>
</dbReference>
<evidence type="ECO:0000259" key="2">
    <source>
        <dbReference type="Pfam" id="PF20066"/>
    </source>
</evidence>
<dbReference type="Proteomes" id="UP000322918">
    <property type="component" value="Unassembled WGS sequence"/>
</dbReference>
<evidence type="ECO:0000313" key="4">
    <source>
        <dbReference type="Proteomes" id="UP000322918"/>
    </source>
</evidence>